<sequence length="97" mass="10816">MDPSIASTFGISAVPVIRVVLDTGFWETNKPTFRMLEQAPTKPGHLDIMRNVGDVVFGVEHYDALVFMVPFNSVGVELREMEQSIQDSHPEVEIMAP</sequence>
<reference evidence="1" key="2">
    <citation type="submission" date="2020-02" db="EMBL/GenBank/DDBJ databases">
        <title>Identification and distribution of gene clusters putatively required for synthesis of sphingolipid metabolism inhibitors in phylogenetically diverse species of the filamentous fungus Fusarium.</title>
        <authorList>
            <person name="Kim H.-S."/>
            <person name="Busman M."/>
            <person name="Brown D.W."/>
            <person name="Divon H."/>
            <person name="Uhlig S."/>
            <person name="Proctor R.H."/>
        </authorList>
    </citation>
    <scope>NUCLEOTIDE SEQUENCE</scope>
    <source>
        <strain evidence="1">NRRL 25174</strain>
    </source>
</reference>
<evidence type="ECO:0000313" key="1">
    <source>
        <dbReference type="EMBL" id="KAF4333744.1"/>
    </source>
</evidence>
<comment type="caution">
    <text evidence="1">The sequence shown here is derived from an EMBL/GenBank/DDBJ whole genome shotgun (WGS) entry which is preliminary data.</text>
</comment>
<evidence type="ECO:0000313" key="2">
    <source>
        <dbReference type="Proteomes" id="UP000730481"/>
    </source>
</evidence>
<reference evidence="1" key="1">
    <citation type="journal article" date="2017" name="Mycologia">
        <title>Fusarium algeriense, sp. nov., a novel toxigenic crown rot pathogen of durum wheat from Algeria is nested in the Fusarium burgessii species complex.</title>
        <authorList>
            <person name="Laraba I."/>
            <person name="Keddad A."/>
            <person name="Boureghda H."/>
            <person name="Abdallah N."/>
            <person name="Vaughan M.M."/>
            <person name="Proctor R.H."/>
            <person name="Busman M."/>
            <person name="O'Donnell K."/>
        </authorList>
    </citation>
    <scope>NUCLEOTIDE SEQUENCE</scope>
    <source>
        <strain evidence="1">NRRL 25174</strain>
    </source>
</reference>
<keyword evidence="2" id="KW-1185">Reference proteome</keyword>
<gene>
    <name evidence="1" type="ORF">FBEOM_12431</name>
</gene>
<dbReference type="EMBL" id="PVQB02000785">
    <property type="protein sequence ID" value="KAF4333744.1"/>
    <property type="molecule type" value="Genomic_DNA"/>
</dbReference>
<name>A0A9P5A7P0_9HYPO</name>
<accession>A0A9P5A7P0</accession>
<dbReference type="Proteomes" id="UP000730481">
    <property type="component" value="Unassembled WGS sequence"/>
</dbReference>
<dbReference type="AlphaFoldDB" id="A0A9P5A7P0"/>
<protein>
    <submittedName>
        <fullName evidence="1">Uncharacterized protein</fullName>
    </submittedName>
</protein>
<organism evidence="1 2">
    <name type="scientific">Fusarium beomiforme</name>
    <dbReference type="NCBI Taxonomy" id="44412"/>
    <lineage>
        <taxon>Eukaryota</taxon>
        <taxon>Fungi</taxon>
        <taxon>Dikarya</taxon>
        <taxon>Ascomycota</taxon>
        <taxon>Pezizomycotina</taxon>
        <taxon>Sordariomycetes</taxon>
        <taxon>Hypocreomycetidae</taxon>
        <taxon>Hypocreales</taxon>
        <taxon>Nectriaceae</taxon>
        <taxon>Fusarium</taxon>
        <taxon>Fusarium burgessii species complex</taxon>
    </lineage>
</organism>
<proteinExistence type="predicted"/>